<dbReference type="CDD" id="cd00082">
    <property type="entry name" value="HisKA"/>
    <property type="match status" value="1"/>
</dbReference>
<dbReference type="GO" id="GO:0016301">
    <property type="term" value="F:kinase activity"/>
    <property type="evidence" value="ECO:0007669"/>
    <property type="project" value="UniProtKB-KW"/>
</dbReference>
<dbReference type="PANTHER" id="PTHR45453">
    <property type="entry name" value="PHOSPHATE REGULON SENSOR PROTEIN PHOR"/>
    <property type="match status" value="1"/>
</dbReference>
<feature type="domain" description="Histidine kinase" evidence="9">
    <location>
        <begin position="201"/>
        <end position="414"/>
    </location>
</feature>
<dbReference type="InterPro" id="IPR004358">
    <property type="entry name" value="Sig_transdc_His_kin-like_C"/>
</dbReference>
<dbReference type="SMART" id="SM00388">
    <property type="entry name" value="HisKA"/>
    <property type="match status" value="1"/>
</dbReference>
<dbReference type="Gene3D" id="6.10.340.10">
    <property type="match status" value="1"/>
</dbReference>
<evidence type="ECO:0000256" key="4">
    <source>
        <dbReference type="ARBA" id="ARBA00022553"/>
    </source>
</evidence>
<dbReference type="InterPro" id="IPR036097">
    <property type="entry name" value="HisK_dim/P_sf"/>
</dbReference>
<feature type="transmembrane region" description="Helical" evidence="8">
    <location>
        <begin position="112"/>
        <end position="131"/>
    </location>
</feature>
<dbReference type="Gene3D" id="1.10.287.130">
    <property type="match status" value="1"/>
</dbReference>
<accession>A0ABQ5N4F5</accession>
<comment type="subcellular location">
    <subcellularLocation>
        <location evidence="2">Membrane</location>
    </subcellularLocation>
</comment>
<dbReference type="EMBL" id="BRXR01000001">
    <property type="protein sequence ID" value="GLC30050.1"/>
    <property type="molecule type" value="Genomic_DNA"/>
</dbReference>
<feature type="transmembrane region" description="Helical" evidence="8">
    <location>
        <begin position="16"/>
        <end position="33"/>
    </location>
</feature>
<dbReference type="CDD" id="cd06225">
    <property type="entry name" value="HAMP"/>
    <property type="match status" value="1"/>
</dbReference>
<dbReference type="InterPro" id="IPR003661">
    <property type="entry name" value="HisK_dim/P_dom"/>
</dbReference>
<gene>
    <name evidence="11" type="ORF">bsdE14_14600</name>
</gene>
<evidence type="ECO:0000256" key="8">
    <source>
        <dbReference type="SAM" id="Phobius"/>
    </source>
</evidence>
<dbReference type="SMART" id="SM00387">
    <property type="entry name" value="HATPase_c"/>
    <property type="match status" value="1"/>
</dbReference>
<evidence type="ECO:0000256" key="5">
    <source>
        <dbReference type="ARBA" id="ARBA00022679"/>
    </source>
</evidence>
<dbReference type="SUPFAM" id="SSF47384">
    <property type="entry name" value="Homodimeric domain of signal transducing histidine kinase"/>
    <property type="match status" value="1"/>
</dbReference>
<protein>
    <recommendedName>
        <fullName evidence="3">histidine kinase</fullName>
        <ecNumber evidence="3">2.7.13.3</ecNumber>
    </recommendedName>
</protein>
<feature type="domain" description="HAMP" evidence="10">
    <location>
        <begin position="138"/>
        <end position="186"/>
    </location>
</feature>
<keyword evidence="8" id="KW-0812">Transmembrane</keyword>
<dbReference type="InterPro" id="IPR036890">
    <property type="entry name" value="HATPase_C_sf"/>
</dbReference>
<evidence type="ECO:0000259" key="9">
    <source>
        <dbReference type="PROSITE" id="PS50109"/>
    </source>
</evidence>
<evidence type="ECO:0000256" key="6">
    <source>
        <dbReference type="ARBA" id="ARBA00022777"/>
    </source>
</evidence>
<keyword evidence="6 11" id="KW-0418">Kinase</keyword>
<dbReference type="InterPro" id="IPR003594">
    <property type="entry name" value="HATPase_dom"/>
</dbReference>
<evidence type="ECO:0000256" key="1">
    <source>
        <dbReference type="ARBA" id="ARBA00000085"/>
    </source>
</evidence>
<comment type="caution">
    <text evidence="11">The sequence shown here is derived from an EMBL/GenBank/DDBJ whole genome shotgun (WGS) entry which is preliminary data.</text>
</comment>
<keyword evidence="12" id="KW-1185">Reference proteome</keyword>
<dbReference type="PROSITE" id="PS50885">
    <property type="entry name" value="HAMP"/>
    <property type="match status" value="1"/>
</dbReference>
<keyword evidence="4" id="KW-0597">Phosphoprotein</keyword>
<name>A0ABQ5N4F5_9CLOT</name>
<evidence type="ECO:0000256" key="3">
    <source>
        <dbReference type="ARBA" id="ARBA00012438"/>
    </source>
</evidence>
<evidence type="ECO:0000256" key="7">
    <source>
        <dbReference type="ARBA" id="ARBA00023012"/>
    </source>
</evidence>
<evidence type="ECO:0000313" key="12">
    <source>
        <dbReference type="Proteomes" id="UP001208567"/>
    </source>
</evidence>
<dbReference type="Gene3D" id="3.30.565.10">
    <property type="entry name" value="Histidine kinase-like ATPase, C-terminal domain"/>
    <property type="match status" value="1"/>
</dbReference>
<dbReference type="Pfam" id="PF02518">
    <property type="entry name" value="HATPase_c"/>
    <property type="match status" value="1"/>
</dbReference>
<dbReference type="SUPFAM" id="SSF55874">
    <property type="entry name" value="ATPase domain of HSP90 chaperone/DNA topoisomerase II/histidine kinase"/>
    <property type="match status" value="1"/>
</dbReference>
<dbReference type="PRINTS" id="PR00344">
    <property type="entry name" value="BCTRLSENSOR"/>
</dbReference>
<evidence type="ECO:0000313" key="11">
    <source>
        <dbReference type="EMBL" id="GLC30050.1"/>
    </source>
</evidence>
<dbReference type="Proteomes" id="UP001208567">
    <property type="component" value="Unassembled WGS sequence"/>
</dbReference>
<dbReference type="InterPro" id="IPR050351">
    <property type="entry name" value="BphY/WalK/GraS-like"/>
</dbReference>
<evidence type="ECO:0000256" key="2">
    <source>
        <dbReference type="ARBA" id="ARBA00004370"/>
    </source>
</evidence>
<dbReference type="EC" id="2.7.13.3" evidence="3"/>
<proteinExistence type="predicted"/>
<dbReference type="InterPro" id="IPR005467">
    <property type="entry name" value="His_kinase_dom"/>
</dbReference>
<keyword evidence="5" id="KW-0808">Transferase</keyword>
<keyword evidence="8" id="KW-1133">Transmembrane helix</keyword>
<comment type="catalytic activity">
    <reaction evidence="1">
        <text>ATP + protein L-histidine = ADP + protein N-phospho-L-histidine.</text>
        <dbReference type="EC" id="2.7.13.3"/>
    </reaction>
</comment>
<dbReference type="PROSITE" id="PS50109">
    <property type="entry name" value="HIS_KIN"/>
    <property type="match status" value="1"/>
</dbReference>
<dbReference type="Pfam" id="PF00512">
    <property type="entry name" value="HisKA"/>
    <property type="match status" value="1"/>
</dbReference>
<keyword evidence="7" id="KW-0902">Two-component regulatory system</keyword>
<reference evidence="11 12" key="1">
    <citation type="journal article" date="2024" name="Int. J. Syst. Evol. Microbiol.">
        <title>Clostridium omnivorum sp. nov., isolated from anoxic soil under the treatment of reductive soil disinfestation.</title>
        <authorList>
            <person name="Ueki A."/>
            <person name="Tonouchi A."/>
            <person name="Kaku N."/>
            <person name="Honma S."/>
            <person name="Ueki K."/>
        </authorList>
    </citation>
    <scope>NUCLEOTIDE SEQUENCE [LARGE SCALE GENOMIC DNA]</scope>
    <source>
        <strain evidence="11 12">E14</strain>
    </source>
</reference>
<dbReference type="InterPro" id="IPR003660">
    <property type="entry name" value="HAMP_dom"/>
</dbReference>
<keyword evidence="8" id="KW-0472">Membrane</keyword>
<dbReference type="PANTHER" id="PTHR45453:SF1">
    <property type="entry name" value="PHOSPHATE REGULON SENSOR PROTEIN PHOR"/>
    <property type="match status" value="1"/>
</dbReference>
<organism evidence="11 12">
    <name type="scientific">Clostridium omnivorum</name>
    <dbReference type="NCBI Taxonomy" id="1604902"/>
    <lineage>
        <taxon>Bacteria</taxon>
        <taxon>Bacillati</taxon>
        <taxon>Bacillota</taxon>
        <taxon>Clostridia</taxon>
        <taxon>Eubacteriales</taxon>
        <taxon>Clostridiaceae</taxon>
        <taxon>Clostridium</taxon>
    </lineage>
</organism>
<sequence>MMKGYFINSELKKSSAVLVSLMALFLILQIGILKVHNERLKEDYIKSIGAVTARVIEADPSLEKSIMPIVTKGVNEEDAVKGKVILAKYGLSDALENELFPYVNTTVKKDNISIAVLFIAMAAILFIFNYLQYGVFYKRVRRLTIGAKKVVEGDYDLTISEIKEGDFSKLAVAFNSMREIIRNNIGELKKEKQFLAELISDISHQLKTPLSSMIIYNDIMINKELSKEQREKFLIDNQNQLQRMKWLIQSILKLAKLDAKAIELDKEQQSLNDTIQEAVDALDSKAAEGKVHVKFIEKGEIVFEHDRLWLEEALINIIKNGIEHTGEGGSISIEAIENPIYRRIIIEDTGEGIREEDLPNIFKRFYKVKTSRKSDSVGIGLALAKSIIEAHNGVIEVQSKLGHGTRFAITFLKY</sequence>
<evidence type="ECO:0000259" key="10">
    <source>
        <dbReference type="PROSITE" id="PS50885"/>
    </source>
</evidence>